<dbReference type="InterPro" id="IPR017736">
    <property type="entry name" value="Glyco_hydro_1_beta-glucosidase"/>
</dbReference>
<dbReference type="InterPro" id="IPR018120">
    <property type="entry name" value="Glyco_hydro_1_AS"/>
</dbReference>
<evidence type="ECO:0000256" key="10">
    <source>
        <dbReference type="RuleBase" id="RU361175"/>
    </source>
</evidence>
<comment type="caution">
    <text evidence="11">The sequence shown here is derived from an EMBL/GenBank/DDBJ whole genome shotgun (WGS) entry which is preliminary data.</text>
</comment>
<organism evidence="11 12">
    <name type="scientific">Saccharopolyspora halophila</name>
    <dbReference type="NCBI Taxonomy" id="405551"/>
    <lineage>
        <taxon>Bacteria</taxon>
        <taxon>Bacillati</taxon>
        <taxon>Actinomycetota</taxon>
        <taxon>Actinomycetes</taxon>
        <taxon>Pseudonocardiales</taxon>
        <taxon>Pseudonocardiaceae</taxon>
        <taxon>Saccharopolyspora</taxon>
    </lineage>
</organism>
<evidence type="ECO:0000256" key="4">
    <source>
        <dbReference type="ARBA" id="ARBA00022801"/>
    </source>
</evidence>
<dbReference type="PROSITE" id="PS00572">
    <property type="entry name" value="GLYCOSYL_HYDROL_F1_1"/>
    <property type="match status" value="1"/>
</dbReference>
<keyword evidence="4 10" id="KW-0378">Hydrolase</keyword>
<dbReference type="Pfam" id="PF00232">
    <property type="entry name" value="Glyco_hydro_1"/>
    <property type="match status" value="1"/>
</dbReference>
<evidence type="ECO:0000256" key="3">
    <source>
        <dbReference type="ARBA" id="ARBA00012744"/>
    </source>
</evidence>
<gene>
    <name evidence="11" type="ORF">GCM10009854_31100</name>
</gene>
<evidence type="ECO:0000256" key="7">
    <source>
        <dbReference type="ARBA" id="ARBA00023295"/>
    </source>
</evidence>
<dbReference type="EC" id="3.2.1.21" evidence="3 10"/>
<evidence type="ECO:0000256" key="6">
    <source>
        <dbReference type="ARBA" id="ARBA00023277"/>
    </source>
</evidence>
<dbReference type="Gene3D" id="3.20.20.80">
    <property type="entry name" value="Glycosidases"/>
    <property type="match status" value="1"/>
</dbReference>
<comment type="similarity">
    <text evidence="2 10">Belongs to the glycosyl hydrolase 1 family.</text>
</comment>
<name>A0ABN3GGV8_9PSEU</name>
<feature type="active site" description="Nucleophile" evidence="9">
    <location>
        <position position="367"/>
    </location>
</feature>
<dbReference type="NCBIfam" id="TIGR03356">
    <property type="entry name" value="BGL"/>
    <property type="match status" value="1"/>
</dbReference>
<dbReference type="PRINTS" id="PR00131">
    <property type="entry name" value="GLHYDRLASE1"/>
</dbReference>
<dbReference type="EMBL" id="BAAARA010000009">
    <property type="protein sequence ID" value="GAA2351067.1"/>
    <property type="molecule type" value="Genomic_DNA"/>
</dbReference>
<evidence type="ECO:0000256" key="1">
    <source>
        <dbReference type="ARBA" id="ARBA00000448"/>
    </source>
</evidence>
<dbReference type="RefSeq" id="WP_344132386.1">
    <property type="nucleotide sequence ID" value="NZ_BAAARA010000009.1"/>
</dbReference>
<protein>
    <recommendedName>
        <fullName evidence="3 10">Beta-glucosidase</fullName>
        <ecNumber evidence="3 10">3.2.1.21</ecNumber>
    </recommendedName>
</protein>
<evidence type="ECO:0000256" key="8">
    <source>
        <dbReference type="ARBA" id="ARBA00023326"/>
    </source>
</evidence>
<dbReference type="PANTHER" id="PTHR10353:SF36">
    <property type="entry name" value="LP05116P"/>
    <property type="match status" value="1"/>
</dbReference>
<proteinExistence type="inferred from homology"/>
<keyword evidence="7 10" id="KW-0326">Glycosidase</keyword>
<evidence type="ECO:0000313" key="11">
    <source>
        <dbReference type="EMBL" id="GAA2351067.1"/>
    </source>
</evidence>
<keyword evidence="12" id="KW-1185">Reference proteome</keyword>
<dbReference type="PROSITE" id="PS00653">
    <property type="entry name" value="GLYCOSYL_HYDROL_F1_2"/>
    <property type="match status" value="1"/>
</dbReference>
<evidence type="ECO:0000256" key="9">
    <source>
        <dbReference type="PROSITE-ProRule" id="PRU10055"/>
    </source>
</evidence>
<accession>A0ABN3GGV8</accession>
<reference evidence="11 12" key="1">
    <citation type="journal article" date="2019" name="Int. J. Syst. Evol. Microbiol.">
        <title>The Global Catalogue of Microorganisms (GCM) 10K type strain sequencing project: providing services to taxonomists for standard genome sequencing and annotation.</title>
        <authorList>
            <consortium name="The Broad Institute Genomics Platform"/>
            <consortium name="The Broad Institute Genome Sequencing Center for Infectious Disease"/>
            <person name="Wu L."/>
            <person name="Ma J."/>
        </authorList>
    </citation>
    <scope>NUCLEOTIDE SEQUENCE [LARGE SCALE GENOMIC DNA]</scope>
    <source>
        <strain evidence="11 12">JCM 16221</strain>
    </source>
</reference>
<dbReference type="SUPFAM" id="SSF51445">
    <property type="entry name" value="(Trans)glycosidases"/>
    <property type="match status" value="1"/>
</dbReference>
<sequence>MGESMRFPDGFAWGVATASYQIEGGAFEGGRGESIWDRFSHTEGNVFEGQNGDVACDHFHRYPEDVALMADLGVTHYRFSMAWPRLQPDGSGQLNPAGLDFYSRLVDELLTNGITPWVTLYHWDLPQVLEEQGGWPERDIAYRFADYATKVHSALSDRIRHWTTLNEPWCSAFLGYAEGRHAPGRQDHPAALRAAHHLMLGHGLAVAEMRRSDPDADYGITLNLFPVDPATDSAADEDLARRIDGLMNRQWLDPLLRGRYPDDLLDDVRPVTDLAHIQDGDEKTINQPLDFLGVNYYFRHVLSVGEQQRVWQPGDEPSPWPGSSDMISVSRGWPTTEMGWEIDPAGLGEVLRRLQRDYGPIPLYVTENGMACPDEVDEDGGVHDADRVDYLQRHFRTAHRAIADGVDLRGYFVWSLLDNFEWALGYSKRFGLVHCDYETQRRTVKDSGHWFRAAAAANAVEPD</sequence>
<dbReference type="InterPro" id="IPR017853">
    <property type="entry name" value="GH"/>
</dbReference>
<evidence type="ECO:0000313" key="12">
    <source>
        <dbReference type="Proteomes" id="UP001501218"/>
    </source>
</evidence>
<evidence type="ECO:0000256" key="2">
    <source>
        <dbReference type="ARBA" id="ARBA00010838"/>
    </source>
</evidence>
<dbReference type="PANTHER" id="PTHR10353">
    <property type="entry name" value="GLYCOSYL HYDROLASE"/>
    <property type="match status" value="1"/>
</dbReference>
<dbReference type="Proteomes" id="UP001501218">
    <property type="component" value="Unassembled WGS sequence"/>
</dbReference>
<keyword evidence="5" id="KW-0136">Cellulose degradation</keyword>
<keyword evidence="6" id="KW-0119">Carbohydrate metabolism</keyword>
<dbReference type="InterPro" id="IPR033132">
    <property type="entry name" value="GH_1_N_CS"/>
</dbReference>
<dbReference type="InterPro" id="IPR001360">
    <property type="entry name" value="Glyco_hydro_1"/>
</dbReference>
<comment type="catalytic activity">
    <reaction evidence="1 10">
        <text>Hydrolysis of terminal, non-reducing beta-D-glucosyl residues with release of beta-D-glucose.</text>
        <dbReference type="EC" id="3.2.1.21"/>
    </reaction>
</comment>
<keyword evidence="8" id="KW-0624">Polysaccharide degradation</keyword>
<evidence type="ECO:0000256" key="5">
    <source>
        <dbReference type="ARBA" id="ARBA00023001"/>
    </source>
</evidence>